<proteinExistence type="predicted"/>
<protein>
    <submittedName>
        <fullName evidence="1">Uncharacterized protein</fullName>
    </submittedName>
</protein>
<evidence type="ECO:0000313" key="2">
    <source>
        <dbReference type="Proteomes" id="UP000724584"/>
    </source>
</evidence>
<gene>
    <name evidence="1" type="ORF">F5144DRAFT_616515</name>
</gene>
<keyword evidence="2" id="KW-1185">Reference proteome</keyword>
<dbReference type="EMBL" id="JAGIZQ010000001">
    <property type="protein sequence ID" value="KAH6649301.1"/>
    <property type="molecule type" value="Genomic_DNA"/>
</dbReference>
<comment type="caution">
    <text evidence="1">The sequence shown here is derived from an EMBL/GenBank/DDBJ whole genome shotgun (WGS) entry which is preliminary data.</text>
</comment>
<sequence>MTPAIYLFGLFIPCILPFGAAQGTSGHAYPLFEYETRSLTKEGLEDLLAEAGVVDNASLFSFDDGVEASPGVSRPACKVFPGDAEWPSQSTWRTFDKLLGDALIETVPVAAPCYQNLGVYDAEKCAAVRDSFMNPCFHENDPTSIFWPLFQGRTCMVTDDPTSRNCTHGGFPVYAVNVSSVSQIQLAINFARNTNLRLVIKNTGHCYLGKSSGAGALSIWTHNLKNLEYYPDLEIPGYSGPAMKVGAGVTVREVYAEADKNDVSALGGICESVGYAGGYIAGGGHTPLSGLYGMAADHVMALEVVTADGHFITASPEENTDLYWALRGGGGSTFGVVTSLIIRPFFAPNHTLTSFHHLTAPLFTRLRTLHIPTTPTTTLHPSFYAAYNATWGSDIALNSAGRISVPGNRLLPRRNWLDPALFNATFAVLRRQVESGRSLMGYHQAPRRRAGVGAENAVNSAWREAVCFLILSGRREVGGGGPDGGPSVEEVRAASWDLRENEEGSEGGVLCDDGGGE</sequence>
<dbReference type="Proteomes" id="UP000724584">
    <property type="component" value="Unassembled WGS sequence"/>
</dbReference>
<organism evidence="1 2">
    <name type="scientific">Chaetomium tenue</name>
    <dbReference type="NCBI Taxonomy" id="1854479"/>
    <lineage>
        <taxon>Eukaryota</taxon>
        <taxon>Fungi</taxon>
        <taxon>Dikarya</taxon>
        <taxon>Ascomycota</taxon>
        <taxon>Pezizomycotina</taxon>
        <taxon>Sordariomycetes</taxon>
        <taxon>Sordariomycetidae</taxon>
        <taxon>Sordariales</taxon>
        <taxon>Chaetomiaceae</taxon>
        <taxon>Chaetomium</taxon>
    </lineage>
</organism>
<accession>A0ACB7PPS2</accession>
<reference evidence="1 2" key="1">
    <citation type="journal article" date="2021" name="Nat. Commun.">
        <title>Genetic determinants of endophytism in the Arabidopsis root mycobiome.</title>
        <authorList>
            <person name="Mesny F."/>
            <person name="Miyauchi S."/>
            <person name="Thiergart T."/>
            <person name="Pickel B."/>
            <person name="Atanasova L."/>
            <person name="Karlsson M."/>
            <person name="Huettel B."/>
            <person name="Barry K.W."/>
            <person name="Haridas S."/>
            <person name="Chen C."/>
            <person name="Bauer D."/>
            <person name="Andreopoulos W."/>
            <person name="Pangilinan J."/>
            <person name="LaButti K."/>
            <person name="Riley R."/>
            <person name="Lipzen A."/>
            <person name="Clum A."/>
            <person name="Drula E."/>
            <person name="Henrissat B."/>
            <person name="Kohler A."/>
            <person name="Grigoriev I.V."/>
            <person name="Martin F.M."/>
            <person name="Hacquard S."/>
        </authorList>
    </citation>
    <scope>NUCLEOTIDE SEQUENCE [LARGE SCALE GENOMIC DNA]</scope>
    <source>
        <strain evidence="1 2">MPI-SDFR-AT-0079</strain>
    </source>
</reference>
<name>A0ACB7PPS2_9PEZI</name>
<evidence type="ECO:0000313" key="1">
    <source>
        <dbReference type="EMBL" id="KAH6649301.1"/>
    </source>
</evidence>